<dbReference type="Proteomes" id="UP000501690">
    <property type="component" value="Linkage Group LG10"/>
</dbReference>
<feature type="chain" id="PRO_5020027466" description="Knottin" evidence="1">
    <location>
        <begin position="31"/>
        <end position="75"/>
    </location>
</feature>
<keyword evidence="3" id="KW-1185">Reference proteome</keyword>
<protein>
    <recommendedName>
        <fullName evidence="4">Knottin</fullName>
    </recommendedName>
</protein>
<keyword evidence="1" id="KW-0732">Signal</keyword>
<name>A0A4D6NGE3_VIGUN</name>
<evidence type="ECO:0000313" key="2">
    <source>
        <dbReference type="EMBL" id="QCE11639.1"/>
    </source>
</evidence>
<proteinExistence type="predicted"/>
<organism evidence="2 3">
    <name type="scientific">Vigna unguiculata</name>
    <name type="common">Cowpea</name>
    <dbReference type="NCBI Taxonomy" id="3917"/>
    <lineage>
        <taxon>Eukaryota</taxon>
        <taxon>Viridiplantae</taxon>
        <taxon>Streptophyta</taxon>
        <taxon>Embryophyta</taxon>
        <taxon>Tracheophyta</taxon>
        <taxon>Spermatophyta</taxon>
        <taxon>Magnoliopsida</taxon>
        <taxon>eudicotyledons</taxon>
        <taxon>Gunneridae</taxon>
        <taxon>Pentapetalae</taxon>
        <taxon>rosids</taxon>
        <taxon>fabids</taxon>
        <taxon>Fabales</taxon>
        <taxon>Fabaceae</taxon>
        <taxon>Papilionoideae</taxon>
        <taxon>50 kb inversion clade</taxon>
        <taxon>NPAAA clade</taxon>
        <taxon>indigoferoid/millettioid clade</taxon>
        <taxon>Phaseoleae</taxon>
        <taxon>Vigna</taxon>
    </lineage>
</organism>
<feature type="signal peptide" evidence="1">
    <location>
        <begin position="1"/>
        <end position="30"/>
    </location>
</feature>
<evidence type="ECO:0008006" key="4">
    <source>
        <dbReference type="Google" id="ProtNLM"/>
    </source>
</evidence>
<sequence length="75" mass="7946">MASRFCHPFLFSVLFVTLILVSGEVAVAEAAKGMIDADLKCCGACTPSCKVDCQAKGFMNGYCIQQGSLVQCCCL</sequence>
<dbReference type="EMBL" id="CP039354">
    <property type="protein sequence ID" value="QCE11639.1"/>
    <property type="molecule type" value="Genomic_DNA"/>
</dbReference>
<reference evidence="2 3" key="1">
    <citation type="submission" date="2019-04" db="EMBL/GenBank/DDBJ databases">
        <title>An improved genome assembly and genetic linkage map for asparagus bean, Vigna unguiculata ssp. sesquipedialis.</title>
        <authorList>
            <person name="Xia Q."/>
            <person name="Zhang R."/>
            <person name="Dong Y."/>
        </authorList>
    </citation>
    <scope>NUCLEOTIDE SEQUENCE [LARGE SCALE GENOMIC DNA]</scope>
    <source>
        <tissue evidence="2">Leaf</tissue>
    </source>
</reference>
<evidence type="ECO:0000256" key="1">
    <source>
        <dbReference type="SAM" id="SignalP"/>
    </source>
</evidence>
<dbReference type="AlphaFoldDB" id="A0A4D6NGE3"/>
<evidence type="ECO:0000313" key="3">
    <source>
        <dbReference type="Proteomes" id="UP000501690"/>
    </source>
</evidence>
<gene>
    <name evidence="2" type="ORF">DEO72_LG10g2874</name>
</gene>
<accession>A0A4D6NGE3</accession>